<organism evidence="6 7">
    <name type="scientific">Mesomycoplasma hyorhinis SK76</name>
    <dbReference type="NCBI Taxonomy" id="1118964"/>
    <lineage>
        <taxon>Bacteria</taxon>
        <taxon>Bacillati</taxon>
        <taxon>Mycoplasmatota</taxon>
        <taxon>Mycoplasmoidales</taxon>
        <taxon>Metamycoplasmataceae</taxon>
        <taxon>Mesomycoplasma</taxon>
    </lineage>
</organism>
<evidence type="ECO:0000313" key="6">
    <source>
        <dbReference type="EMBL" id="AFX74136.1"/>
    </source>
</evidence>
<keyword evidence="4" id="KW-0720">Serine protease</keyword>
<dbReference type="Proteomes" id="UP000009399">
    <property type="component" value="Chromosome"/>
</dbReference>
<dbReference type="PANTHER" id="PTHR43806">
    <property type="entry name" value="PEPTIDASE S8"/>
    <property type="match status" value="1"/>
</dbReference>
<evidence type="ECO:0000256" key="3">
    <source>
        <dbReference type="ARBA" id="ARBA00022801"/>
    </source>
</evidence>
<evidence type="ECO:0000259" key="5">
    <source>
        <dbReference type="Pfam" id="PF00082"/>
    </source>
</evidence>
<gene>
    <name evidence="6" type="ORF">MOS_207</name>
</gene>
<evidence type="ECO:0000313" key="7">
    <source>
        <dbReference type="Proteomes" id="UP000009399"/>
    </source>
</evidence>
<dbReference type="Gene3D" id="3.40.50.200">
    <property type="entry name" value="Peptidase S8/S53 domain"/>
    <property type="match status" value="1"/>
</dbReference>
<dbReference type="GeneID" id="93248333"/>
<protein>
    <submittedName>
        <fullName evidence="6">Serine protease</fullName>
    </submittedName>
</protein>
<dbReference type="CDD" id="cd04847">
    <property type="entry name" value="Peptidases_S8_Subtilisin_like_2"/>
    <property type="match status" value="1"/>
</dbReference>
<dbReference type="EMBL" id="CP003914">
    <property type="protein sequence ID" value="AFX74136.1"/>
    <property type="molecule type" value="Genomic_DNA"/>
</dbReference>
<evidence type="ECO:0000256" key="1">
    <source>
        <dbReference type="ARBA" id="ARBA00011073"/>
    </source>
</evidence>
<dbReference type="Pfam" id="PF00082">
    <property type="entry name" value="Peptidase_S8"/>
    <property type="match status" value="1"/>
</dbReference>
<evidence type="ECO:0000256" key="4">
    <source>
        <dbReference type="ARBA" id="ARBA00022825"/>
    </source>
</evidence>
<dbReference type="SUPFAM" id="SSF52743">
    <property type="entry name" value="Subtilisin-like"/>
    <property type="match status" value="1"/>
</dbReference>
<dbReference type="GO" id="GO:0006508">
    <property type="term" value="P:proteolysis"/>
    <property type="evidence" value="ECO:0007669"/>
    <property type="project" value="UniProtKB-KW"/>
</dbReference>
<comment type="similarity">
    <text evidence="1">Belongs to the peptidase S8 family.</text>
</comment>
<keyword evidence="2 6" id="KW-0645">Protease</keyword>
<sequence length="765" mass="87778">MSKSVNKVLWLKNGKFLSKKGNTPGNPNIPKNAFVSIEHLKSLLEDLKQLIQFWIQENKKNSLNIKPIVSLYYNDVVAKSNRVKYFLESNLRKNNSSIIGIQFDQSNNTLKHIITHYVSLEVLYQAVKNLEKVIQISQLKFDKQIHYQDIENIYENPKEFEALFNKFSISKTNYIGIIIDAFFLEKVRTKRKEITNDLNDNILVTLYDVAIDIFEIFKEANIRYKSLPIKNSVVILNIEEYKLLLAKFPYLVAMAVEDNVKVDESEFVSKSTQKLINIPNPDNEPIVGVIDTFFVENPEEVYFGKWVEFHNKLDKNIPINPKDRLHGTAVSYIIVDGPSANKKLEDGCGSFRVRLFGVSTSNNYNTFSILKMIEEIVLANLDIKVWNLSLGSMQEINPFSISPIASLLDELQAKYDIIFVVAGTNKSDLYPNVERIGSPADSINSIVVNSVDNEGNPSDFSRKGPSLSFFIKPDVSYYGENINVCTPEGQHTVSGTSFAAPWITRKVAFLIHILGLPRELAKALIIDSAISWQKENMTNLNTKGYGVVPKHIQEIIKSKKDEIKFLINSESLEYQTYNHNIYVPISNNTFPFITKATLCYFTTTSRLQGIDYTNTELDFKFGKLKINSNKKIEIDSINKNKQTYEGNLNLPEKKVRELFRKWDNVKNIIEFVKVKNNQIKNNPKKYIDNDAWGVSVTKKDRSTSEEQNSIKFGIVVTLKEIKGNNRWDEFIQLCDYKKTWLVQEIDADSSIDLYSMMQKEVEFDS</sequence>
<reference evidence="6 7" key="1">
    <citation type="journal article" date="2013" name="Genome Announc.">
        <title>Complete Genome Sequence of Mycoplasma hyorhinis Strain SK76.</title>
        <authorList>
            <person name="Goodison S."/>
            <person name="Urquidi V."/>
            <person name="Kumar D."/>
            <person name="Reyes L."/>
            <person name="Rosser C.J."/>
        </authorList>
    </citation>
    <scope>NUCLEOTIDE SEQUENCE [LARGE SCALE GENOMIC DNA]</scope>
    <source>
        <strain evidence="6 7">SK76</strain>
    </source>
</reference>
<dbReference type="PANTHER" id="PTHR43806:SF11">
    <property type="entry name" value="CEREVISIN-RELATED"/>
    <property type="match status" value="1"/>
</dbReference>
<feature type="domain" description="Peptidase S8/S53" evidence="5">
    <location>
        <begin position="284"/>
        <end position="542"/>
    </location>
</feature>
<evidence type="ECO:0000256" key="2">
    <source>
        <dbReference type="ARBA" id="ARBA00022670"/>
    </source>
</evidence>
<accession>A0AAI8FDP4</accession>
<dbReference type="InterPro" id="IPR036852">
    <property type="entry name" value="Peptidase_S8/S53_dom_sf"/>
</dbReference>
<keyword evidence="3" id="KW-0378">Hydrolase</keyword>
<dbReference type="GO" id="GO:0004252">
    <property type="term" value="F:serine-type endopeptidase activity"/>
    <property type="evidence" value="ECO:0007669"/>
    <property type="project" value="InterPro"/>
</dbReference>
<name>A0AAI8FDP4_MESHY</name>
<dbReference type="KEGG" id="mhs:MOS_207"/>
<dbReference type="InterPro" id="IPR000209">
    <property type="entry name" value="Peptidase_S8/S53_dom"/>
</dbReference>
<dbReference type="InterPro" id="IPR050131">
    <property type="entry name" value="Peptidase_S8_subtilisin-like"/>
</dbReference>
<dbReference type="RefSeq" id="WP_014335434.1">
    <property type="nucleotide sequence ID" value="NC_019552.1"/>
</dbReference>
<dbReference type="InterPro" id="IPR034074">
    <property type="entry name" value="Y4bN_pept_dom"/>
</dbReference>
<proteinExistence type="inferred from homology"/>
<dbReference type="AlphaFoldDB" id="A0AAI8FDP4"/>